<dbReference type="AlphaFoldDB" id="A0A6J4RJL9"/>
<protein>
    <submittedName>
        <fullName evidence="1">Uncharacterized protein</fullName>
    </submittedName>
</protein>
<evidence type="ECO:0000313" key="1">
    <source>
        <dbReference type="EMBL" id="CAA9474349.1"/>
    </source>
</evidence>
<accession>A0A6J4RJL9</accession>
<gene>
    <name evidence="1" type="ORF">AVDCRST_MAG96-613</name>
</gene>
<organism evidence="1">
    <name type="scientific">uncultured Segetibacter sp</name>
    <dbReference type="NCBI Taxonomy" id="481133"/>
    <lineage>
        <taxon>Bacteria</taxon>
        <taxon>Pseudomonadati</taxon>
        <taxon>Bacteroidota</taxon>
        <taxon>Chitinophagia</taxon>
        <taxon>Chitinophagales</taxon>
        <taxon>Chitinophagaceae</taxon>
        <taxon>Segetibacter</taxon>
        <taxon>environmental samples</taxon>
    </lineage>
</organism>
<proteinExistence type="predicted"/>
<dbReference type="EMBL" id="CADCVN010000230">
    <property type="protein sequence ID" value="CAA9474349.1"/>
    <property type="molecule type" value="Genomic_DNA"/>
</dbReference>
<name>A0A6J4RJL9_9BACT</name>
<sequence>METHKGIPTFYAKSQQAWRAWLKKNHAKEQSVLAYHLPQEK</sequence>
<reference evidence="1" key="1">
    <citation type="submission" date="2020-02" db="EMBL/GenBank/DDBJ databases">
        <authorList>
            <person name="Meier V. D."/>
        </authorList>
    </citation>
    <scope>NUCLEOTIDE SEQUENCE</scope>
    <source>
        <strain evidence="1">AVDCRST_MAG96</strain>
    </source>
</reference>